<feature type="transmembrane region" description="Helical" evidence="11">
    <location>
        <begin position="59"/>
        <end position="80"/>
    </location>
</feature>
<dbReference type="InterPro" id="IPR000276">
    <property type="entry name" value="GPCR_Rhodpsn"/>
</dbReference>
<dbReference type="AlphaFoldDB" id="A0ABD0WXC6"/>
<evidence type="ECO:0000256" key="9">
    <source>
        <dbReference type="ARBA" id="ARBA00023224"/>
    </source>
</evidence>
<evidence type="ECO:0000256" key="8">
    <source>
        <dbReference type="ARBA" id="ARBA00023170"/>
    </source>
</evidence>
<keyword evidence="6 11" id="KW-0472">Membrane</keyword>
<keyword evidence="9" id="KW-0807">Transducer</keyword>
<dbReference type="CDD" id="cd14974">
    <property type="entry name" value="7tmA_Anaphylatoxin_R-like"/>
    <property type="match status" value="1"/>
</dbReference>
<keyword evidence="4 11" id="KW-1133">Transmembrane helix</keyword>
<organism evidence="13 14">
    <name type="scientific">Umbra pygmaea</name>
    <name type="common">Eastern mudminnow</name>
    <dbReference type="NCBI Taxonomy" id="75934"/>
    <lineage>
        <taxon>Eukaryota</taxon>
        <taxon>Metazoa</taxon>
        <taxon>Chordata</taxon>
        <taxon>Craniata</taxon>
        <taxon>Vertebrata</taxon>
        <taxon>Euteleostomi</taxon>
        <taxon>Actinopterygii</taxon>
        <taxon>Neopterygii</taxon>
        <taxon>Teleostei</taxon>
        <taxon>Protacanthopterygii</taxon>
        <taxon>Esociformes</taxon>
        <taxon>Umbridae</taxon>
        <taxon>Umbra</taxon>
    </lineage>
</organism>
<keyword evidence="5" id="KW-0297">G-protein coupled receptor</keyword>
<dbReference type="GO" id="GO:0004930">
    <property type="term" value="F:G protein-coupled receptor activity"/>
    <property type="evidence" value="ECO:0007669"/>
    <property type="project" value="UniProtKB-KW"/>
</dbReference>
<evidence type="ECO:0000256" key="3">
    <source>
        <dbReference type="ARBA" id="ARBA00022692"/>
    </source>
</evidence>
<evidence type="ECO:0000256" key="5">
    <source>
        <dbReference type="ARBA" id="ARBA00023040"/>
    </source>
</evidence>
<feature type="transmembrane region" description="Helical" evidence="11">
    <location>
        <begin position="186"/>
        <end position="214"/>
    </location>
</feature>
<evidence type="ECO:0000313" key="13">
    <source>
        <dbReference type="EMBL" id="KAL0985008.1"/>
    </source>
</evidence>
<dbReference type="Gene3D" id="1.20.1070.10">
    <property type="entry name" value="Rhodopsin 7-helix transmembrane proteins"/>
    <property type="match status" value="1"/>
</dbReference>
<dbReference type="PANTHER" id="PTHR24225">
    <property type="entry name" value="CHEMOTACTIC RECEPTOR"/>
    <property type="match status" value="1"/>
</dbReference>
<keyword evidence="3 11" id="KW-0812">Transmembrane</keyword>
<dbReference type="SUPFAM" id="SSF81321">
    <property type="entry name" value="Family A G protein-coupled receptor-like"/>
    <property type="match status" value="1"/>
</dbReference>
<feature type="transmembrane region" description="Helical" evidence="11">
    <location>
        <begin position="226"/>
        <end position="249"/>
    </location>
</feature>
<dbReference type="PRINTS" id="PR00237">
    <property type="entry name" value="GPCRRHODOPSN"/>
</dbReference>
<evidence type="ECO:0000256" key="2">
    <source>
        <dbReference type="ARBA" id="ARBA00022500"/>
    </source>
</evidence>
<name>A0ABD0WXC6_UMBPY</name>
<evidence type="ECO:0000256" key="4">
    <source>
        <dbReference type="ARBA" id="ARBA00022989"/>
    </source>
</evidence>
<evidence type="ECO:0000256" key="10">
    <source>
        <dbReference type="ARBA" id="ARBA00025736"/>
    </source>
</evidence>
<keyword evidence="7" id="KW-1015">Disulfide bond</keyword>
<comment type="similarity">
    <text evidence="10">Belongs to the chemokine-like receptor (CMKLR) family.</text>
</comment>
<comment type="caution">
    <text evidence="13">The sequence shown here is derived from an EMBL/GenBank/DDBJ whole genome shotgun (WGS) entry which is preliminary data.</text>
</comment>
<dbReference type="Pfam" id="PF00001">
    <property type="entry name" value="7tm_1"/>
    <property type="match status" value="1"/>
</dbReference>
<feature type="transmembrane region" description="Helical" evidence="11">
    <location>
        <begin position="27"/>
        <end position="47"/>
    </location>
</feature>
<evidence type="ECO:0000256" key="11">
    <source>
        <dbReference type="SAM" id="Phobius"/>
    </source>
</evidence>
<evidence type="ECO:0000313" key="14">
    <source>
        <dbReference type="Proteomes" id="UP001557470"/>
    </source>
</evidence>
<keyword evidence="14" id="KW-1185">Reference proteome</keyword>
<comment type="subcellular location">
    <subcellularLocation>
        <location evidence="1">Membrane</location>
        <topology evidence="1">Multi-pass membrane protein</topology>
    </subcellularLocation>
</comment>
<reference evidence="13 14" key="1">
    <citation type="submission" date="2024-06" db="EMBL/GenBank/DDBJ databases">
        <authorList>
            <person name="Pan Q."/>
            <person name="Wen M."/>
            <person name="Jouanno E."/>
            <person name="Zahm M."/>
            <person name="Klopp C."/>
            <person name="Cabau C."/>
            <person name="Louis A."/>
            <person name="Berthelot C."/>
            <person name="Parey E."/>
            <person name="Roest Crollius H."/>
            <person name="Montfort J."/>
            <person name="Robinson-Rechavi M."/>
            <person name="Bouchez O."/>
            <person name="Lampietro C."/>
            <person name="Lopez Roques C."/>
            <person name="Donnadieu C."/>
            <person name="Postlethwait J."/>
            <person name="Bobe J."/>
            <person name="Verreycken H."/>
            <person name="Guiguen Y."/>
        </authorList>
    </citation>
    <scope>NUCLEOTIDE SEQUENCE [LARGE SCALE GENOMIC DNA]</scope>
    <source>
        <strain evidence="13">Up_M1</strain>
        <tissue evidence="13">Testis</tissue>
    </source>
</reference>
<protein>
    <recommendedName>
        <fullName evidence="12">G-protein coupled receptors family 1 profile domain-containing protein</fullName>
    </recommendedName>
</protein>
<dbReference type="Proteomes" id="UP001557470">
    <property type="component" value="Unassembled WGS sequence"/>
</dbReference>
<dbReference type="InterPro" id="IPR000826">
    <property type="entry name" value="Formyl_rcpt-rel"/>
</dbReference>
<accession>A0ABD0WXC6</accession>
<evidence type="ECO:0000256" key="1">
    <source>
        <dbReference type="ARBA" id="ARBA00004141"/>
    </source>
</evidence>
<feature type="transmembrane region" description="Helical" evidence="11">
    <location>
        <begin position="261"/>
        <end position="286"/>
    </location>
</feature>
<dbReference type="PRINTS" id="PR00526">
    <property type="entry name" value="FMETLEUPHER"/>
</dbReference>
<proteinExistence type="inferred from homology"/>
<evidence type="ECO:0000256" key="6">
    <source>
        <dbReference type="ARBA" id="ARBA00023136"/>
    </source>
</evidence>
<dbReference type="GO" id="GO:0006935">
    <property type="term" value="P:chemotaxis"/>
    <property type="evidence" value="ECO:0007669"/>
    <property type="project" value="UniProtKB-KW"/>
</dbReference>
<evidence type="ECO:0000256" key="7">
    <source>
        <dbReference type="ARBA" id="ARBA00023157"/>
    </source>
</evidence>
<dbReference type="PROSITE" id="PS50262">
    <property type="entry name" value="G_PROTEIN_RECEP_F1_2"/>
    <property type="match status" value="1"/>
</dbReference>
<feature type="transmembrane region" description="Helical" evidence="11">
    <location>
        <begin position="100"/>
        <end position="118"/>
    </location>
</feature>
<keyword evidence="2" id="KW-0145">Chemotaxis</keyword>
<feature type="domain" description="G-protein coupled receptors family 1 profile" evidence="12">
    <location>
        <begin position="40"/>
        <end position="284"/>
    </location>
</feature>
<evidence type="ECO:0000259" key="12">
    <source>
        <dbReference type="PROSITE" id="PS50262"/>
    </source>
</evidence>
<dbReference type="InterPro" id="IPR017452">
    <property type="entry name" value="GPCR_Rhodpsn_7TM"/>
</dbReference>
<dbReference type="EMBL" id="JAGEUA010000004">
    <property type="protein sequence ID" value="KAL0985008.1"/>
    <property type="molecule type" value="Genomic_DNA"/>
</dbReference>
<dbReference type="FunFam" id="1.20.1070.10:FF:000034">
    <property type="entry name" value="G-protein coupled receptor 1"/>
    <property type="match status" value="1"/>
</dbReference>
<feature type="transmembrane region" description="Helical" evidence="11">
    <location>
        <begin position="139"/>
        <end position="159"/>
    </location>
</feature>
<sequence length="354" mass="40255">MVLDNSTVSNNQTSENSDLDYARKISLVIYCVAFVLGPIGNGLVIYVTGCRIKKTVNSVWFLNLALADFLFTSLLLLYIINISRNYEWPFGDFLCKLNTMVTVVNMFASIFLLVAISLDRFLSTWVVVWAQNQRTTLKAEVICVVIWLTSFVCSLPYTLVRKTEIFEKKEYCNYSSLMDNITYKKILVIFRFLVGFLVPFLIITGSYVAIALRASRLQRGKKRRSLRIIISIVLAFFICWMPFHVFMLLEMSESYKQGNSWLGQGITLAASFAFLNSCLNPILYVFMCDEFQVKLRQSVLLVFESAFAEDHGMSLGSSRSLSSHLSRISRRSESAPAEQKDETGTSLITCQIVK</sequence>
<dbReference type="GO" id="GO:0016020">
    <property type="term" value="C:membrane"/>
    <property type="evidence" value="ECO:0007669"/>
    <property type="project" value="UniProtKB-SubCell"/>
</dbReference>
<gene>
    <name evidence="13" type="ORF">UPYG_G00151780</name>
</gene>
<dbReference type="PANTHER" id="PTHR24225:SF68">
    <property type="entry name" value="C3A ANAPHYLATOXIN CHEMOTACTIC RECEPTOR-LIKE-RELATED"/>
    <property type="match status" value="1"/>
</dbReference>
<keyword evidence="8" id="KW-0675">Receptor</keyword>